<sequence length="469" mass="52968">MGLARKRKTHDFEANDITELPSLSLKGEKMDMTRLKQCLTLLKMLMEDQSGWVFNHPVDPVQYNIPDYFSIIKNPMDLGTVKENLHKRKYTRTVQFAEDVRLTFSNAMLYNPPMNGVHIMAKKLSNVFDAKWRLLEDKWAKETFNSNVGRVDDKSRLAEVGPPKKKPSKDIRTLVQCPPPASCKGEGADKSHSGIRIEKSNGRLILKLGSCKRLLGANNEKCNSRDAISHKSTLPKKDASVTPQKLGGTRLPICDKISTSAGSCGIRQHEPLPITSSAGASEKEVDEIPLEEPLSPSRALRAAMLKSRFADTIVKAQQRALLDQGKNVDPIKLQLEREKLERRQQEEKVRLEAKVRAAQAAARKKAEEDRKLKMEKEREAARLALQQVKKTVDLDNTELIKELERLNCSWSWHLRKTDEFKQNMTCGIEMKSGFLNPLEKLGLFIKSDDFDDEDLAVPAKADVEEGEIC</sequence>
<evidence type="ECO:0000256" key="1">
    <source>
        <dbReference type="ARBA" id="ARBA00023117"/>
    </source>
</evidence>
<dbReference type="Pfam" id="PF00439">
    <property type="entry name" value="Bromodomain"/>
    <property type="match status" value="1"/>
</dbReference>
<evidence type="ECO:0000256" key="2">
    <source>
        <dbReference type="PROSITE-ProRule" id="PRU00035"/>
    </source>
</evidence>
<dbReference type="InterPro" id="IPR036427">
    <property type="entry name" value="Bromodomain-like_sf"/>
</dbReference>
<gene>
    <name evidence="6" type="ORF">FCM35_KLT05434</name>
</gene>
<feature type="coiled-coil region" evidence="3">
    <location>
        <begin position="337"/>
        <end position="391"/>
    </location>
</feature>
<dbReference type="AlphaFoldDB" id="A0A833VP99"/>
<dbReference type="PANTHER" id="PTHR46136">
    <property type="entry name" value="TRANSCRIPTION FACTOR GTE8"/>
    <property type="match status" value="1"/>
</dbReference>
<evidence type="ECO:0000313" key="7">
    <source>
        <dbReference type="Proteomes" id="UP000623129"/>
    </source>
</evidence>
<dbReference type="Proteomes" id="UP000623129">
    <property type="component" value="Unassembled WGS sequence"/>
</dbReference>
<keyword evidence="1 2" id="KW-0103">Bromodomain</keyword>
<dbReference type="InterPro" id="IPR052442">
    <property type="entry name" value="Env_Response_Regulator"/>
</dbReference>
<dbReference type="Gene3D" id="1.20.920.10">
    <property type="entry name" value="Bromodomain-like"/>
    <property type="match status" value="1"/>
</dbReference>
<keyword evidence="7" id="KW-1185">Reference proteome</keyword>
<accession>A0A833VP99</accession>
<name>A0A833VP99_9POAL</name>
<evidence type="ECO:0000259" key="5">
    <source>
        <dbReference type="PROSITE" id="PS50014"/>
    </source>
</evidence>
<feature type="domain" description="Bromo" evidence="5">
    <location>
        <begin position="46"/>
        <end position="118"/>
    </location>
</feature>
<protein>
    <submittedName>
        <fullName evidence="6">Transcription factor GTE9</fullName>
    </submittedName>
</protein>
<organism evidence="6 7">
    <name type="scientific">Carex littledalei</name>
    <dbReference type="NCBI Taxonomy" id="544730"/>
    <lineage>
        <taxon>Eukaryota</taxon>
        <taxon>Viridiplantae</taxon>
        <taxon>Streptophyta</taxon>
        <taxon>Embryophyta</taxon>
        <taxon>Tracheophyta</taxon>
        <taxon>Spermatophyta</taxon>
        <taxon>Magnoliopsida</taxon>
        <taxon>Liliopsida</taxon>
        <taxon>Poales</taxon>
        <taxon>Cyperaceae</taxon>
        <taxon>Cyperoideae</taxon>
        <taxon>Cariceae</taxon>
        <taxon>Carex</taxon>
        <taxon>Carex subgen. Euthyceras</taxon>
    </lineage>
</organism>
<keyword evidence="3" id="KW-0175">Coiled coil</keyword>
<comment type="caution">
    <text evidence="6">The sequence shown here is derived from an EMBL/GenBank/DDBJ whole genome shotgun (WGS) entry which is preliminary data.</text>
</comment>
<evidence type="ECO:0000256" key="4">
    <source>
        <dbReference type="SAM" id="MobiDB-lite"/>
    </source>
</evidence>
<dbReference type="PROSITE" id="PS50014">
    <property type="entry name" value="BROMODOMAIN_2"/>
    <property type="match status" value="1"/>
</dbReference>
<dbReference type="EMBL" id="SWLB01000014">
    <property type="protein sequence ID" value="KAF3330103.1"/>
    <property type="molecule type" value="Genomic_DNA"/>
</dbReference>
<dbReference type="PRINTS" id="PR00503">
    <property type="entry name" value="BROMODOMAIN"/>
</dbReference>
<dbReference type="OrthoDB" id="21449at2759"/>
<evidence type="ECO:0000313" key="6">
    <source>
        <dbReference type="EMBL" id="KAF3330103.1"/>
    </source>
</evidence>
<dbReference type="PANTHER" id="PTHR46136:SF19">
    <property type="entry name" value="TRANSCRIPTION FACTOR GTE12"/>
    <property type="match status" value="1"/>
</dbReference>
<dbReference type="SMART" id="SM00297">
    <property type="entry name" value="BROMO"/>
    <property type="match status" value="1"/>
</dbReference>
<proteinExistence type="predicted"/>
<evidence type="ECO:0000256" key="3">
    <source>
        <dbReference type="SAM" id="Coils"/>
    </source>
</evidence>
<dbReference type="SUPFAM" id="SSF47370">
    <property type="entry name" value="Bromodomain"/>
    <property type="match status" value="1"/>
</dbReference>
<reference evidence="6" key="1">
    <citation type="submission" date="2020-01" db="EMBL/GenBank/DDBJ databases">
        <title>Genome sequence of Kobresia littledalei, the first chromosome-level genome in the family Cyperaceae.</title>
        <authorList>
            <person name="Qu G."/>
        </authorList>
    </citation>
    <scope>NUCLEOTIDE SEQUENCE</scope>
    <source>
        <strain evidence="6">C.B.Clarke</strain>
        <tissue evidence="6">Leaf</tissue>
    </source>
</reference>
<feature type="region of interest" description="Disordered" evidence="4">
    <location>
        <begin position="265"/>
        <end position="292"/>
    </location>
</feature>
<dbReference type="InterPro" id="IPR001487">
    <property type="entry name" value="Bromodomain"/>
</dbReference>